<keyword evidence="19" id="KW-1185">Reference proteome</keyword>
<dbReference type="Pfam" id="PF01351">
    <property type="entry name" value="RNase_HII"/>
    <property type="match status" value="1"/>
</dbReference>
<organism evidence="18 19">
    <name type="scientific">Dialister succinatiphilus YIT 11850</name>
    <dbReference type="NCBI Taxonomy" id="742743"/>
    <lineage>
        <taxon>Bacteria</taxon>
        <taxon>Bacillati</taxon>
        <taxon>Bacillota</taxon>
        <taxon>Negativicutes</taxon>
        <taxon>Veillonellales</taxon>
        <taxon>Veillonellaceae</taxon>
        <taxon>Dialister</taxon>
    </lineage>
</organism>
<dbReference type="GO" id="GO:0030145">
    <property type="term" value="F:manganese ion binding"/>
    <property type="evidence" value="ECO:0007669"/>
    <property type="project" value="UniProtKB-UniRule"/>
</dbReference>
<dbReference type="OrthoDB" id="9803420at2"/>
<dbReference type="GO" id="GO:0032299">
    <property type="term" value="C:ribonuclease H2 complex"/>
    <property type="evidence" value="ECO:0007669"/>
    <property type="project" value="TreeGrafter"/>
</dbReference>
<evidence type="ECO:0000256" key="1">
    <source>
        <dbReference type="ARBA" id="ARBA00000077"/>
    </source>
</evidence>
<feature type="binding site" evidence="14 15">
    <location>
        <position position="74"/>
    </location>
    <ligand>
        <name>a divalent metal cation</name>
        <dbReference type="ChEBI" id="CHEBI:60240"/>
    </ligand>
</feature>
<evidence type="ECO:0000256" key="8">
    <source>
        <dbReference type="ARBA" id="ARBA00022490"/>
    </source>
</evidence>
<proteinExistence type="inferred from homology"/>
<dbReference type="GO" id="GO:0043137">
    <property type="term" value="P:DNA replication, removal of RNA primer"/>
    <property type="evidence" value="ECO:0007669"/>
    <property type="project" value="TreeGrafter"/>
</dbReference>
<name>H1CYJ6_9FIRM</name>
<evidence type="ECO:0000256" key="16">
    <source>
        <dbReference type="RuleBase" id="RU003515"/>
    </source>
</evidence>
<feature type="binding site" evidence="14 15">
    <location>
        <position position="166"/>
    </location>
    <ligand>
        <name>a divalent metal cation</name>
        <dbReference type="ChEBI" id="CHEBI:60240"/>
    </ligand>
</feature>
<comment type="catalytic activity">
    <reaction evidence="1 14 15 16">
        <text>Endonucleolytic cleavage to 5'-phosphomonoester.</text>
        <dbReference type="EC" id="3.1.26.4"/>
    </reaction>
</comment>
<evidence type="ECO:0000256" key="5">
    <source>
        <dbReference type="ARBA" id="ARBA00007383"/>
    </source>
</evidence>
<dbReference type="PATRIC" id="fig|742743.3.peg.446"/>
<comment type="cofactor">
    <cofactor evidence="2">
        <name>Mg(2+)</name>
        <dbReference type="ChEBI" id="CHEBI:18420"/>
    </cofactor>
</comment>
<evidence type="ECO:0000256" key="10">
    <source>
        <dbReference type="ARBA" id="ARBA00022723"/>
    </source>
</evidence>
<dbReference type="HAMAP" id="MF_00052_B">
    <property type="entry name" value="RNase_HII_B"/>
    <property type="match status" value="1"/>
</dbReference>
<comment type="cofactor">
    <cofactor evidence="14 15">
        <name>Mn(2+)</name>
        <dbReference type="ChEBI" id="CHEBI:29035"/>
    </cofactor>
    <cofactor evidence="14 15">
        <name>Mg(2+)</name>
        <dbReference type="ChEBI" id="CHEBI:18420"/>
    </cofactor>
    <text evidence="14 15">Manganese or magnesium. Binds 1 divalent metal ion per monomer in the absence of substrate. May bind a second metal ion after substrate binding.</text>
</comment>
<reference evidence="18 19" key="1">
    <citation type="submission" date="2011-11" db="EMBL/GenBank/DDBJ databases">
        <title>The Genome Sequence of Dialister succinatiphilus YIT 11850.</title>
        <authorList>
            <consortium name="The Broad Institute Genome Sequencing Platform"/>
            <person name="Earl A."/>
            <person name="Ward D."/>
            <person name="Feldgarden M."/>
            <person name="Gevers D."/>
            <person name="Morotomi M."/>
            <person name="Young S.K."/>
            <person name="Zeng Q."/>
            <person name="Gargeya S."/>
            <person name="Fitzgerald M."/>
            <person name="Haas B."/>
            <person name="Abouelleil A."/>
            <person name="Alvarado L."/>
            <person name="Arachchi H.M."/>
            <person name="Berlin A."/>
            <person name="Brown A."/>
            <person name="Chapman S.B."/>
            <person name="Dunbar C."/>
            <person name="Gearin G."/>
            <person name="Goldberg J."/>
            <person name="Griggs A."/>
            <person name="Gujja S."/>
            <person name="Heiman D."/>
            <person name="Howarth C."/>
            <person name="Lui A."/>
            <person name="MacDonald P.J.P."/>
            <person name="Montmayeur A."/>
            <person name="Murphy C."/>
            <person name="Neiman D."/>
            <person name="Pearson M."/>
            <person name="Priest M."/>
            <person name="Roberts A."/>
            <person name="Saif S."/>
            <person name="Shea T."/>
            <person name="Sisk P."/>
            <person name="Stolte C."/>
            <person name="Sykes S."/>
            <person name="Wortman J."/>
            <person name="Nusbaum C."/>
            <person name="Birren B."/>
        </authorList>
    </citation>
    <scope>NUCLEOTIDE SEQUENCE [LARGE SCALE GENOMIC DNA]</scope>
    <source>
        <strain evidence="18 19">YIT 11850</strain>
    </source>
</reference>
<dbReference type="GO" id="GO:0004523">
    <property type="term" value="F:RNA-DNA hybrid ribonuclease activity"/>
    <property type="evidence" value="ECO:0007669"/>
    <property type="project" value="UniProtKB-UniRule"/>
</dbReference>
<dbReference type="HOGENOM" id="CLU_036532_2_1_9"/>
<evidence type="ECO:0000256" key="15">
    <source>
        <dbReference type="PROSITE-ProRule" id="PRU01319"/>
    </source>
</evidence>
<dbReference type="GO" id="GO:0005737">
    <property type="term" value="C:cytoplasm"/>
    <property type="evidence" value="ECO:0007669"/>
    <property type="project" value="UniProtKB-SubCell"/>
</dbReference>
<evidence type="ECO:0000256" key="6">
    <source>
        <dbReference type="ARBA" id="ARBA00012180"/>
    </source>
</evidence>
<evidence type="ECO:0000256" key="9">
    <source>
        <dbReference type="ARBA" id="ARBA00022722"/>
    </source>
</evidence>
<dbReference type="PANTHER" id="PTHR10954">
    <property type="entry name" value="RIBONUCLEASE H2 SUBUNIT A"/>
    <property type="match status" value="1"/>
</dbReference>
<dbReference type="PANTHER" id="PTHR10954:SF18">
    <property type="entry name" value="RIBONUCLEASE HII"/>
    <property type="match status" value="1"/>
</dbReference>
<dbReference type="SUPFAM" id="SSF53098">
    <property type="entry name" value="Ribonuclease H-like"/>
    <property type="match status" value="1"/>
</dbReference>
<dbReference type="InterPro" id="IPR036397">
    <property type="entry name" value="RNaseH_sf"/>
</dbReference>
<dbReference type="EMBL" id="ADLT01000015">
    <property type="protein sequence ID" value="EHO63417.1"/>
    <property type="molecule type" value="Genomic_DNA"/>
</dbReference>
<evidence type="ECO:0000256" key="3">
    <source>
        <dbReference type="ARBA" id="ARBA00004065"/>
    </source>
</evidence>
<dbReference type="InterPro" id="IPR001352">
    <property type="entry name" value="RNase_HII/HIII"/>
</dbReference>
<comment type="similarity">
    <text evidence="5 14 16">Belongs to the RNase HII family.</text>
</comment>
<evidence type="ECO:0000256" key="13">
    <source>
        <dbReference type="ARBA" id="ARBA00023211"/>
    </source>
</evidence>
<dbReference type="eggNOG" id="COG0164">
    <property type="taxonomic scope" value="Bacteria"/>
</dbReference>
<evidence type="ECO:0000256" key="12">
    <source>
        <dbReference type="ARBA" id="ARBA00022801"/>
    </source>
</evidence>
<dbReference type="FunFam" id="3.30.420.10:FF:000006">
    <property type="entry name" value="Ribonuclease HII"/>
    <property type="match status" value="1"/>
</dbReference>
<evidence type="ECO:0000256" key="4">
    <source>
        <dbReference type="ARBA" id="ARBA00004496"/>
    </source>
</evidence>
<keyword evidence="8 14" id="KW-0963">Cytoplasm</keyword>
<dbReference type="PROSITE" id="PS51975">
    <property type="entry name" value="RNASE_H_2"/>
    <property type="match status" value="1"/>
</dbReference>
<evidence type="ECO:0000256" key="11">
    <source>
        <dbReference type="ARBA" id="ARBA00022759"/>
    </source>
</evidence>
<keyword evidence="9 14" id="KW-0540">Nuclease</keyword>
<dbReference type="InterPro" id="IPR024567">
    <property type="entry name" value="RNase_HII/HIII_dom"/>
</dbReference>
<dbReference type="CDD" id="cd07182">
    <property type="entry name" value="RNase_HII_bacteria_HII_like"/>
    <property type="match status" value="1"/>
</dbReference>
<keyword evidence="10 14" id="KW-0479">Metal-binding</keyword>
<protein>
    <recommendedName>
        <fullName evidence="7 14">Ribonuclease HII</fullName>
        <shortName evidence="14">RNase HII</shortName>
        <ecNumber evidence="6 14">3.1.26.4</ecNumber>
    </recommendedName>
</protein>
<evidence type="ECO:0000313" key="18">
    <source>
        <dbReference type="EMBL" id="EHO63417.1"/>
    </source>
</evidence>
<keyword evidence="12 14" id="KW-0378">Hydrolase</keyword>
<dbReference type="STRING" id="742743.HMPREF9453_00434"/>
<comment type="caution">
    <text evidence="18">The sequence shown here is derived from an EMBL/GenBank/DDBJ whole genome shotgun (WGS) entry which is preliminary data.</text>
</comment>
<evidence type="ECO:0000256" key="2">
    <source>
        <dbReference type="ARBA" id="ARBA00001946"/>
    </source>
</evidence>
<dbReference type="Gene3D" id="3.30.420.10">
    <property type="entry name" value="Ribonuclease H-like superfamily/Ribonuclease H"/>
    <property type="match status" value="1"/>
</dbReference>
<dbReference type="GO" id="GO:0006298">
    <property type="term" value="P:mismatch repair"/>
    <property type="evidence" value="ECO:0007669"/>
    <property type="project" value="TreeGrafter"/>
</dbReference>
<gene>
    <name evidence="14" type="primary">rnhB</name>
    <name evidence="18" type="ORF">HMPREF9453_00434</name>
</gene>
<dbReference type="RefSeq" id="WP_008858939.1">
    <property type="nucleotide sequence ID" value="NZ_JH591187.1"/>
</dbReference>
<dbReference type="NCBIfam" id="NF000594">
    <property type="entry name" value="PRK00015.1-1"/>
    <property type="match status" value="1"/>
</dbReference>
<dbReference type="InterPro" id="IPR012337">
    <property type="entry name" value="RNaseH-like_sf"/>
</dbReference>
<accession>H1CYJ6</accession>
<dbReference type="NCBIfam" id="NF000595">
    <property type="entry name" value="PRK00015.1-3"/>
    <property type="match status" value="1"/>
</dbReference>
<keyword evidence="11 14" id="KW-0255">Endonuclease</keyword>
<keyword evidence="13 14" id="KW-0464">Manganese</keyword>
<feature type="binding site" evidence="14 15">
    <location>
        <position position="75"/>
    </location>
    <ligand>
        <name>a divalent metal cation</name>
        <dbReference type="ChEBI" id="CHEBI:60240"/>
    </ligand>
</feature>
<sequence>MTISEIREILKKDDVPEEVLKEILSDERKGVRNLAASYMRRLERESRERMRVEALYEVESEFYKRGMTHIVGIDEVGRGPLAGPVTVAAVILKPHWFAPGLNDSKKVTPKHREALSARIHEEAVDLSIVSMPPSEIDAVNIYQATMEAMYQAVKNLHVKPDAVIVDAMPLHFSCPTISMIHGDARSASVAAASIAAKVYRDHLMDEYDKKYPGYGFAQNKGYGTAEHIEALHRLGITPIHRKSFEPVKSMIYEGW</sequence>
<dbReference type="GO" id="GO:0003723">
    <property type="term" value="F:RNA binding"/>
    <property type="evidence" value="ECO:0007669"/>
    <property type="project" value="UniProtKB-UniRule"/>
</dbReference>
<feature type="domain" description="RNase H type-2" evidence="17">
    <location>
        <begin position="68"/>
        <end position="255"/>
    </location>
</feature>
<comment type="function">
    <text evidence="3 14 16">Endonuclease that specifically degrades the RNA of RNA-DNA hybrids.</text>
</comment>
<evidence type="ECO:0000256" key="14">
    <source>
        <dbReference type="HAMAP-Rule" id="MF_00052"/>
    </source>
</evidence>
<comment type="subcellular location">
    <subcellularLocation>
        <location evidence="4 14">Cytoplasm</location>
    </subcellularLocation>
</comment>
<dbReference type="AlphaFoldDB" id="H1CYJ6"/>
<evidence type="ECO:0000256" key="7">
    <source>
        <dbReference type="ARBA" id="ARBA00019179"/>
    </source>
</evidence>
<dbReference type="Proteomes" id="UP000003277">
    <property type="component" value="Unassembled WGS sequence"/>
</dbReference>
<evidence type="ECO:0000313" key="19">
    <source>
        <dbReference type="Proteomes" id="UP000003277"/>
    </source>
</evidence>
<dbReference type="EC" id="3.1.26.4" evidence="6 14"/>
<dbReference type="InterPro" id="IPR022898">
    <property type="entry name" value="RNase_HII"/>
</dbReference>
<evidence type="ECO:0000259" key="17">
    <source>
        <dbReference type="PROSITE" id="PS51975"/>
    </source>
</evidence>